<evidence type="ECO:0000256" key="1">
    <source>
        <dbReference type="SAM" id="Coils"/>
    </source>
</evidence>
<keyword evidence="1" id="KW-0175">Coiled coil</keyword>
<dbReference type="InterPro" id="IPR057251">
    <property type="entry name" value="FP_C"/>
</dbReference>
<gene>
    <name evidence="3" type="ORF">OBRU01_17893</name>
</gene>
<feature type="domain" description="FP protein C-terminal" evidence="2">
    <location>
        <begin position="208"/>
        <end position="260"/>
    </location>
</feature>
<dbReference type="EMBL" id="JTDY01005199">
    <property type="protein sequence ID" value="KOB67264.1"/>
    <property type="molecule type" value="Genomic_DNA"/>
</dbReference>
<dbReference type="AlphaFoldDB" id="A0A0L7KW58"/>
<feature type="coiled-coil region" evidence="1">
    <location>
        <begin position="61"/>
        <end position="109"/>
    </location>
</feature>
<organism evidence="3 4">
    <name type="scientific">Operophtera brumata</name>
    <name type="common">Winter moth</name>
    <name type="synonym">Phalaena brumata</name>
    <dbReference type="NCBI Taxonomy" id="104452"/>
    <lineage>
        <taxon>Eukaryota</taxon>
        <taxon>Metazoa</taxon>
        <taxon>Ecdysozoa</taxon>
        <taxon>Arthropoda</taxon>
        <taxon>Hexapoda</taxon>
        <taxon>Insecta</taxon>
        <taxon>Pterygota</taxon>
        <taxon>Neoptera</taxon>
        <taxon>Endopterygota</taxon>
        <taxon>Lepidoptera</taxon>
        <taxon>Glossata</taxon>
        <taxon>Ditrysia</taxon>
        <taxon>Geometroidea</taxon>
        <taxon>Geometridae</taxon>
        <taxon>Larentiinae</taxon>
        <taxon>Operophtera</taxon>
    </lineage>
</organism>
<comment type="caution">
    <text evidence="3">The sequence shown here is derived from an EMBL/GenBank/DDBJ whole genome shotgun (WGS) entry which is preliminary data.</text>
</comment>
<dbReference type="Pfam" id="PF25298">
    <property type="entry name" value="Baculo_FP_2nd"/>
    <property type="match status" value="1"/>
</dbReference>
<protein>
    <submittedName>
        <fullName evidence="3">Zinc finger DNA binding protein</fullName>
    </submittedName>
</protein>
<evidence type="ECO:0000313" key="4">
    <source>
        <dbReference type="Proteomes" id="UP000037510"/>
    </source>
</evidence>
<sequence>MINGFSKIGMILGNSIWSQELVCERMRQFWNLRPKQDVRHKCLLSDVKEIKEQNSDLRKSFEFMSKKYDDMKEKLDTMEAERKNNFLHIKKLEEKVEFLERSCKSTSLELRNVPQTKPETKDLVTIVKNVGKVLNLSIEASEIKDVFRTRSKQAIQPIVVELTSVIKKEKALISLKSLKKDQKGNQLTSAMISIGGPVVPIYVSDNLTAKARRIFSLARDFARNNSYKYCWSSHGLVYLRKNDGAPALRMREEEDLDNLKLNCK</sequence>
<reference evidence="3 4" key="1">
    <citation type="journal article" date="2015" name="Genome Biol. Evol.">
        <title>The genome of winter moth (Operophtera brumata) provides a genomic perspective on sexual dimorphism and phenology.</title>
        <authorList>
            <person name="Derks M.F."/>
            <person name="Smit S."/>
            <person name="Salis L."/>
            <person name="Schijlen E."/>
            <person name="Bossers A."/>
            <person name="Mateman C."/>
            <person name="Pijl A.S."/>
            <person name="de Ridder D."/>
            <person name="Groenen M.A."/>
            <person name="Visser M.E."/>
            <person name="Megens H.J."/>
        </authorList>
    </citation>
    <scope>NUCLEOTIDE SEQUENCE [LARGE SCALE GENOMIC DNA]</scope>
    <source>
        <strain evidence="3">WM2013NL</strain>
        <tissue evidence="3">Head and thorax</tissue>
    </source>
</reference>
<accession>A0A0L7KW58</accession>
<proteinExistence type="predicted"/>
<name>A0A0L7KW58_OPEBR</name>
<evidence type="ECO:0000313" key="3">
    <source>
        <dbReference type="EMBL" id="KOB67264.1"/>
    </source>
</evidence>
<keyword evidence="4" id="KW-1185">Reference proteome</keyword>
<dbReference type="Proteomes" id="UP000037510">
    <property type="component" value="Unassembled WGS sequence"/>
</dbReference>
<evidence type="ECO:0000259" key="2">
    <source>
        <dbReference type="Pfam" id="PF25298"/>
    </source>
</evidence>